<feature type="transmembrane region" description="Helical" evidence="10">
    <location>
        <begin position="12"/>
        <end position="32"/>
    </location>
</feature>
<keyword evidence="7 10" id="KW-1133">Transmembrane helix</keyword>
<evidence type="ECO:0000256" key="10">
    <source>
        <dbReference type="SAM" id="Phobius"/>
    </source>
</evidence>
<reference evidence="11 12" key="1">
    <citation type="submission" date="2006-11" db="EMBL/GenBank/DDBJ databases">
        <authorList>
            <person name="Giovannoni S."/>
            <person name="Vergin K."/>
            <person name="Ferriera S."/>
            <person name="Johnson J."/>
            <person name="Kravitz S."/>
            <person name="Beeson K."/>
            <person name="Sutton G."/>
            <person name="Rogers Y.-H."/>
            <person name="Friedman R."/>
            <person name="Frazier M."/>
            <person name="Venter J.C."/>
        </authorList>
    </citation>
    <scope>NUCLEOTIDE SEQUENCE [LARGE SCALE GENOMIC DNA]</scope>
    <source>
        <strain evidence="11 12">HTCC2181</strain>
    </source>
</reference>
<comment type="caution">
    <text evidence="11">The sequence shown here is derived from an EMBL/GenBank/DDBJ whole genome shotgun (WGS) entry which is preliminary data.</text>
</comment>
<dbReference type="PANTHER" id="PTHR21320:SF3">
    <property type="entry name" value="CYTOCHROME C OXIDASE ASSEMBLY PROTEIN COX11, MITOCHONDRIAL-RELATED"/>
    <property type="match status" value="1"/>
</dbReference>
<accession>A0P806</accession>
<dbReference type="SUPFAM" id="SSF110111">
    <property type="entry name" value="Ctag/Cox11"/>
    <property type="match status" value="1"/>
</dbReference>
<proteinExistence type="inferred from homology"/>
<keyword evidence="5 10" id="KW-0812">Transmembrane</keyword>
<dbReference type="PIRSF" id="PIRSF005413">
    <property type="entry name" value="COX11"/>
    <property type="match status" value="1"/>
</dbReference>
<keyword evidence="8" id="KW-0186">Copper</keyword>
<name>A0P806_9PROT</name>
<dbReference type="NCBIfam" id="NF003465">
    <property type="entry name" value="PRK05089.1"/>
    <property type="match status" value="1"/>
</dbReference>
<evidence type="ECO:0000256" key="8">
    <source>
        <dbReference type="ARBA" id="ARBA00023008"/>
    </source>
</evidence>
<dbReference type="InterPro" id="IPR007533">
    <property type="entry name" value="Cyt_c_oxidase_assmbl_CtaG"/>
</dbReference>
<dbReference type="GO" id="GO:0005886">
    <property type="term" value="C:plasma membrane"/>
    <property type="evidence" value="ECO:0007669"/>
    <property type="project" value="UniProtKB-SubCell"/>
</dbReference>
<dbReference type="EMBL" id="AAUX01000001">
    <property type="protein sequence ID" value="EAV47666.1"/>
    <property type="molecule type" value="Genomic_DNA"/>
</dbReference>
<protein>
    <recommendedName>
        <fullName evidence="4">Cytochrome c oxidase assembly protein CtaG</fullName>
    </recommendedName>
</protein>
<evidence type="ECO:0000256" key="2">
    <source>
        <dbReference type="ARBA" id="ARBA00004382"/>
    </source>
</evidence>
<dbReference type="PANTHER" id="PTHR21320">
    <property type="entry name" value="CYTOCHROME C OXIDASE ASSEMBLY PROTEIN COX11-RELATED"/>
    <property type="match status" value="1"/>
</dbReference>
<evidence type="ECO:0000256" key="9">
    <source>
        <dbReference type="ARBA" id="ARBA00023136"/>
    </source>
</evidence>
<dbReference type="Proteomes" id="UP000054262">
    <property type="component" value="Unassembled WGS sequence"/>
</dbReference>
<evidence type="ECO:0000313" key="11">
    <source>
        <dbReference type="EMBL" id="EAV47666.1"/>
    </source>
</evidence>
<evidence type="ECO:0000256" key="6">
    <source>
        <dbReference type="ARBA" id="ARBA00022968"/>
    </source>
</evidence>
<keyword evidence="12" id="KW-1185">Reference proteome</keyword>
<evidence type="ECO:0000256" key="4">
    <source>
        <dbReference type="ARBA" id="ARBA00015384"/>
    </source>
</evidence>
<dbReference type="Pfam" id="PF04442">
    <property type="entry name" value="CtaG_Cox11"/>
    <property type="match status" value="1"/>
</dbReference>
<keyword evidence="6" id="KW-0735">Signal-anchor</keyword>
<comment type="similarity">
    <text evidence="3">Belongs to the COX11/CtaG family.</text>
</comment>
<evidence type="ECO:0000313" key="12">
    <source>
        <dbReference type="Proteomes" id="UP000054262"/>
    </source>
</evidence>
<dbReference type="GO" id="GO:0005507">
    <property type="term" value="F:copper ion binding"/>
    <property type="evidence" value="ECO:0007669"/>
    <property type="project" value="InterPro"/>
</dbReference>
<comment type="function">
    <text evidence="1">Exerts its effect at some terminal stage of cytochrome c oxidase synthesis, probably by being involved in the insertion of the copper B into subunit I.</text>
</comment>
<evidence type="ECO:0000256" key="1">
    <source>
        <dbReference type="ARBA" id="ARBA00004007"/>
    </source>
</evidence>
<dbReference type="Gene3D" id="2.60.370.10">
    <property type="entry name" value="Ctag/Cox11"/>
    <property type="match status" value="1"/>
</dbReference>
<evidence type="ECO:0000256" key="3">
    <source>
        <dbReference type="ARBA" id="ARBA00009620"/>
    </source>
</evidence>
<gene>
    <name evidence="11" type="ORF">MB2181_06295</name>
</gene>
<keyword evidence="9 10" id="KW-0472">Membrane</keyword>
<dbReference type="InterPro" id="IPR023471">
    <property type="entry name" value="CtaG/Cox11_dom_sf"/>
</dbReference>
<dbReference type="OrthoDB" id="9804841at2"/>
<comment type="subcellular location">
    <subcellularLocation>
        <location evidence="2">Cell inner membrane</location>
        <topology evidence="2">Single-pass type II membrane protein</topology>
        <orientation evidence="2">Periplasmic side</orientation>
    </subcellularLocation>
</comment>
<evidence type="ECO:0000256" key="5">
    <source>
        <dbReference type="ARBA" id="ARBA00022692"/>
    </source>
</evidence>
<sequence>MFDKKKIKKTTLSLFFFTVVMFGFGYALVPLYDVFCKLTGINGKTQRVVENVNQKQYSSDRWVKVRFDANINGDLPWTLKPKERNMQVQPGNFYEATYIVHNKYFEDVVGQAIPSVSPSVASLYFMKSECFCFVNQLLKAGETKEMLVRFEVDKDLPDGVDDITLSYTFFRTLPGDS</sequence>
<evidence type="ECO:0000256" key="7">
    <source>
        <dbReference type="ARBA" id="ARBA00022989"/>
    </source>
</evidence>
<organism evidence="11 12">
    <name type="scientific">Methylophilales bacterium HTCC2181</name>
    <dbReference type="NCBI Taxonomy" id="383631"/>
    <lineage>
        <taxon>Bacteria</taxon>
        <taxon>Pseudomonadati</taxon>
        <taxon>Pseudomonadota</taxon>
        <taxon>Betaproteobacteria</taxon>
        <taxon>Nitrosomonadales</taxon>
        <taxon>OM43 clade</taxon>
    </lineage>
</organism>
<dbReference type="AlphaFoldDB" id="A0P806"/>